<dbReference type="EMBL" id="BMYJ01000006">
    <property type="protein sequence ID" value="GHC58711.1"/>
    <property type="molecule type" value="Genomic_DNA"/>
</dbReference>
<name>A0A918WM07_9RHOB</name>
<keyword evidence="1" id="KW-0472">Membrane</keyword>
<reference evidence="2" key="2">
    <citation type="submission" date="2020-09" db="EMBL/GenBank/DDBJ databases">
        <authorList>
            <person name="Sun Q."/>
            <person name="Kim S."/>
        </authorList>
    </citation>
    <scope>NUCLEOTIDE SEQUENCE</scope>
    <source>
        <strain evidence="2">KCTC 23310</strain>
    </source>
</reference>
<dbReference type="Proteomes" id="UP000638981">
    <property type="component" value="Unassembled WGS sequence"/>
</dbReference>
<gene>
    <name evidence="2" type="ORF">GCM10007315_23030</name>
</gene>
<feature type="transmembrane region" description="Helical" evidence="1">
    <location>
        <begin position="6"/>
        <end position="22"/>
    </location>
</feature>
<comment type="caution">
    <text evidence="2">The sequence shown here is derived from an EMBL/GenBank/DDBJ whole genome shotgun (WGS) entry which is preliminary data.</text>
</comment>
<keyword evidence="1" id="KW-0812">Transmembrane</keyword>
<keyword evidence="1" id="KW-1133">Transmembrane helix</keyword>
<sequence length="275" mass="29518">MGDLLIYGGLLALVGVLGWFFFGRGKPGGGARTGEDAALETLVEKARAQALRGAILAVTDQDAVDGLDLTPLGEVWVTRDAGFDATNALARAAAAKHREARVVTGVRQTMTAKGMEWRGLAQAARPRDYRLMPAKAQGVLPVLVDGSNVVNWERNAGLSEVANLNILKAVVNILRGERREVQVICDASIGHVLAGRFMNSGMLWEALGKPKGVQVTVIEKGQIADQALIDKALKTGAEIVTNDLYRDHPAAAFLHYRRGWSGYGRVGLLDLRKGD</sequence>
<dbReference type="AlphaFoldDB" id="A0A918WM07"/>
<keyword evidence="3" id="KW-1185">Reference proteome</keyword>
<reference evidence="2" key="1">
    <citation type="journal article" date="2014" name="Int. J. Syst. Evol. Microbiol.">
        <title>Complete genome sequence of Corynebacterium casei LMG S-19264T (=DSM 44701T), isolated from a smear-ripened cheese.</title>
        <authorList>
            <consortium name="US DOE Joint Genome Institute (JGI-PGF)"/>
            <person name="Walter F."/>
            <person name="Albersmeier A."/>
            <person name="Kalinowski J."/>
            <person name="Ruckert C."/>
        </authorList>
    </citation>
    <scope>NUCLEOTIDE SEQUENCE</scope>
    <source>
        <strain evidence="2">KCTC 23310</strain>
    </source>
</reference>
<protein>
    <recommendedName>
        <fullName evidence="4">RNase NYN domain-containing protein</fullName>
    </recommendedName>
</protein>
<dbReference type="Gene3D" id="3.40.50.11980">
    <property type="match status" value="1"/>
</dbReference>
<evidence type="ECO:0000313" key="2">
    <source>
        <dbReference type="EMBL" id="GHC58711.1"/>
    </source>
</evidence>
<accession>A0A918WM07</accession>
<evidence type="ECO:0000313" key="3">
    <source>
        <dbReference type="Proteomes" id="UP000638981"/>
    </source>
</evidence>
<dbReference type="RefSeq" id="WP_189411812.1">
    <property type="nucleotide sequence ID" value="NZ_BMYJ01000006.1"/>
</dbReference>
<evidence type="ECO:0000256" key="1">
    <source>
        <dbReference type="SAM" id="Phobius"/>
    </source>
</evidence>
<organism evidence="2 3">
    <name type="scientific">Neogemmobacter tilapiae</name>
    <dbReference type="NCBI Taxonomy" id="875041"/>
    <lineage>
        <taxon>Bacteria</taxon>
        <taxon>Pseudomonadati</taxon>
        <taxon>Pseudomonadota</taxon>
        <taxon>Alphaproteobacteria</taxon>
        <taxon>Rhodobacterales</taxon>
        <taxon>Paracoccaceae</taxon>
        <taxon>Neogemmobacter</taxon>
    </lineage>
</organism>
<proteinExistence type="predicted"/>
<evidence type="ECO:0008006" key="4">
    <source>
        <dbReference type="Google" id="ProtNLM"/>
    </source>
</evidence>